<keyword evidence="6" id="KW-0804">Transcription</keyword>
<dbReference type="InterPro" id="IPR036390">
    <property type="entry name" value="WH_DNA-bd_sf"/>
</dbReference>
<evidence type="ECO:0000256" key="2">
    <source>
        <dbReference type="ARBA" id="ARBA00022491"/>
    </source>
</evidence>
<gene>
    <name evidence="7" type="ORF">OE749_05665</name>
</gene>
<keyword evidence="4" id="KW-0805">Transcription regulation</keyword>
<evidence type="ECO:0000313" key="7">
    <source>
        <dbReference type="EMBL" id="MCV2884174.1"/>
    </source>
</evidence>
<sequence length="176" mass="20180">MKQEKMRQALSAAKHRCDEMSKKLTQKRMQILEVLLEGSRPMSAYELTDAYNDVAEHPIKAMSVYRILDFLVSVQLVHHLRSANKFMACNLTHGSHIHQLSFFLICTCCQRVEETEASQNIVDALRQHIDNTQFSLMNSQFELTGLCRQCQQKRTEGTNDSIRCSRLAPDTTNESS</sequence>
<keyword evidence="3" id="KW-0862">Zinc</keyword>
<comment type="caution">
    <text evidence="7">The sequence shown here is derived from an EMBL/GenBank/DDBJ whole genome shotgun (WGS) entry which is preliminary data.</text>
</comment>
<dbReference type="RefSeq" id="WP_263711380.1">
    <property type="nucleotide sequence ID" value="NZ_JAOWKX010000002.1"/>
</dbReference>
<evidence type="ECO:0000313" key="8">
    <source>
        <dbReference type="Proteomes" id="UP001652504"/>
    </source>
</evidence>
<dbReference type="PANTHER" id="PTHR33202">
    <property type="entry name" value="ZINC UPTAKE REGULATION PROTEIN"/>
    <property type="match status" value="1"/>
</dbReference>
<dbReference type="SUPFAM" id="SSF46785">
    <property type="entry name" value="Winged helix' DNA-binding domain"/>
    <property type="match status" value="1"/>
</dbReference>
<dbReference type="Pfam" id="PF01475">
    <property type="entry name" value="FUR"/>
    <property type="match status" value="1"/>
</dbReference>
<evidence type="ECO:0000256" key="1">
    <source>
        <dbReference type="ARBA" id="ARBA00007957"/>
    </source>
</evidence>
<accession>A0ABT3A680</accession>
<protein>
    <submittedName>
        <fullName evidence="7">Transcriptional repressor</fullName>
    </submittedName>
</protein>
<evidence type="ECO:0000256" key="6">
    <source>
        <dbReference type="ARBA" id="ARBA00023163"/>
    </source>
</evidence>
<dbReference type="InterPro" id="IPR002481">
    <property type="entry name" value="FUR"/>
</dbReference>
<name>A0ABT3A680_9ALTE</name>
<keyword evidence="5" id="KW-0238">DNA-binding</keyword>
<evidence type="ECO:0000256" key="4">
    <source>
        <dbReference type="ARBA" id="ARBA00023015"/>
    </source>
</evidence>
<dbReference type="EMBL" id="JAOWKX010000002">
    <property type="protein sequence ID" value="MCV2884174.1"/>
    <property type="molecule type" value="Genomic_DNA"/>
</dbReference>
<proteinExistence type="inferred from homology"/>
<dbReference type="PANTHER" id="PTHR33202:SF6">
    <property type="entry name" value="ZINC UPTAKE REGULATION PROTEIN"/>
    <property type="match status" value="1"/>
</dbReference>
<dbReference type="Gene3D" id="3.30.1490.190">
    <property type="match status" value="1"/>
</dbReference>
<organism evidence="7 8">
    <name type="scientific">Fluctibacter corallii</name>
    <dbReference type="NCBI Taxonomy" id="2984329"/>
    <lineage>
        <taxon>Bacteria</taxon>
        <taxon>Pseudomonadati</taxon>
        <taxon>Pseudomonadota</taxon>
        <taxon>Gammaproteobacteria</taxon>
        <taxon>Alteromonadales</taxon>
        <taxon>Alteromonadaceae</taxon>
        <taxon>Fluctibacter</taxon>
    </lineage>
</organism>
<evidence type="ECO:0000256" key="3">
    <source>
        <dbReference type="ARBA" id="ARBA00022833"/>
    </source>
</evidence>
<dbReference type="InterPro" id="IPR036388">
    <property type="entry name" value="WH-like_DNA-bd_sf"/>
</dbReference>
<keyword evidence="2" id="KW-0678">Repressor</keyword>
<dbReference type="Gene3D" id="1.10.10.10">
    <property type="entry name" value="Winged helix-like DNA-binding domain superfamily/Winged helix DNA-binding domain"/>
    <property type="match status" value="1"/>
</dbReference>
<keyword evidence="8" id="KW-1185">Reference proteome</keyword>
<reference evidence="7 8" key="1">
    <citation type="submission" date="2022-10" db="EMBL/GenBank/DDBJ databases">
        <title>Aestuariibacter sp. AA17 isolated from Montipora capitata coral fragment.</title>
        <authorList>
            <person name="Emsley S.A."/>
            <person name="Pfannmuller K.M."/>
            <person name="Loughran R.M."/>
            <person name="Shlafstein M."/>
            <person name="Papke E."/>
            <person name="Saw J.H."/>
            <person name="Ushijima B."/>
            <person name="Videau P."/>
        </authorList>
    </citation>
    <scope>NUCLEOTIDE SEQUENCE [LARGE SCALE GENOMIC DNA]</scope>
    <source>
        <strain evidence="7 8">AA17</strain>
    </source>
</reference>
<dbReference type="InterPro" id="IPR043135">
    <property type="entry name" value="Fur_C"/>
</dbReference>
<dbReference type="Proteomes" id="UP001652504">
    <property type="component" value="Unassembled WGS sequence"/>
</dbReference>
<comment type="similarity">
    <text evidence="1">Belongs to the Fur family.</text>
</comment>
<evidence type="ECO:0000256" key="5">
    <source>
        <dbReference type="ARBA" id="ARBA00023125"/>
    </source>
</evidence>